<gene>
    <name evidence="4" type="ORF">PO587_24785</name>
</gene>
<keyword evidence="5" id="KW-1185">Reference proteome</keyword>
<dbReference type="PROSITE" id="PS50006">
    <property type="entry name" value="FHA_DOMAIN"/>
    <property type="match status" value="1"/>
</dbReference>
<keyword evidence="1" id="KW-0597">Phosphoprotein</keyword>
<keyword evidence="2" id="KW-0472">Membrane</keyword>
<evidence type="ECO:0000313" key="4">
    <source>
        <dbReference type="EMBL" id="MDC2957677.1"/>
    </source>
</evidence>
<comment type="caution">
    <text evidence="4">The sequence shown here is derived from an EMBL/GenBank/DDBJ whole genome shotgun (WGS) entry which is preliminary data.</text>
</comment>
<dbReference type="SMART" id="SM00240">
    <property type="entry name" value="FHA"/>
    <property type="match status" value="1"/>
</dbReference>
<feature type="domain" description="FHA" evidence="3">
    <location>
        <begin position="37"/>
        <end position="86"/>
    </location>
</feature>
<dbReference type="PANTHER" id="PTHR23308">
    <property type="entry name" value="NUCLEAR INHIBITOR OF PROTEIN PHOSPHATASE-1"/>
    <property type="match status" value="1"/>
</dbReference>
<name>A0ABT5FZ26_9ACTN</name>
<keyword evidence="2" id="KW-1133">Transmembrane helix</keyword>
<protein>
    <submittedName>
        <fullName evidence="4">FHA domain-containing protein</fullName>
    </submittedName>
</protein>
<feature type="transmembrane region" description="Helical" evidence="2">
    <location>
        <begin position="223"/>
        <end position="243"/>
    </location>
</feature>
<dbReference type="Pfam" id="PF00498">
    <property type="entry name" value="FHA"/>
    <property type="match status" value="1"/>
</dbReference>
<dbReference type="Proteomes" id="UP001221328">
    <property type="component" value="Unassembled WGS sequence"/>
</dbReference>
<dbReference type="Gene3D" id="2.60.200.20">
    <property type="match status" value="1"/>
</dbReference>
<evidence type="ECO:0000313" key="5">
    <source>
        <dbReference type="Proteomes" id="UP001221328"/>
    </source>
</evidence>
<accession>A0ABT5FZ26</accession>
<dbReference type="EMBL" id="JAQOSK010000010">
    <property type="protein sequence ID" value="MDC2957677.1"/>
    <property type="molecule type" value="Genomic_DNA"/>
</dbReference>
<organism evidence="4 5">
    <name type="scientific">Streptomyces gilvifuscus</name>
    <dbReference type="NCBI Taxonomy" id="1550617"/>
    <lineage>
        <taxon>Bacteria</taxon>
        <taxon>Bacillati</taxon>
        <taxon>Actinomycetota</taxon>
        <taxon>Actinomycetes</taxon>
        <taxon>Kitasatosporales</taxon>
        <taxon>Streptomycetaceae</taxon>
        <taxon>Streptomyces</taxon>
    </lineage>
</organism>
<evidence type="ECO:0000256" key="2">
    <source>
        <dbReference type="SAM" id="Phobius"/>
    </source>
</evidence>
<proteinExistence type="predicted"/>
<dbReference type="SUPFAM" id="SSF49879">
    <property type="entry name" value="SMAD/FHA domain"/>
    <property type="match status" value="1"/>
</dbReference>
<dbReference type="InterPro" id="IPR008984">
    <property type="entry name" value="SMAD_FHA_dom_sf"/>
</dbReference>
<feature type="transmembrane region" description="Helical" evidence="2">
    <location>
        <begin position="179"/>
        <end position="203"/>
    </location>
</feature>
<dbReference type="InterPro" id="IPR050923">
    <property type="entry name" value="Cell_Proc_Reg/RNA_Proc"/>
</dbReference>
<evidence type="ECO:0000256" key="1">
    <source>
        <dbReference type="ARBA" id="ARBA00022553"/>
    </source>
</evidence>
<dbReference type="CDD" id="cd00060">
    <property type="entry name" value="FHA"/>
    <property type="match status" value="1"/>
</dbReference>
<sequence>MPEDVVPPSPREPSEPRLILATGRDPGRAFPIPDGYCEIGRVTGTAIRIDDDGVSRRHASLSRTGDRISVHDLGSTNGTYVNGRRLDNAPSGPLHDGDRLRVGSVELWLSCPATGDSGARMGFHDVHGPVNAGEGRQYVAGRDQFVAGRDLYGDDHRVIVNADYDPGDEFFQGQGFGRLLMIVGTVVALVGFALFVSVIFAGAGASPEDNAFVDVRTFGMPRVVVGFSAFAIGGVLAGIGQGLSKAARKRHEETVDLHRPRRPGR</sequence>
<dbReference type="RefSeq" id="WP_272176712.1">
    <property type="nucleotide sequence ID" value="NZ_JAQOSK010000010.1"/>
</dbReference>
<dbReference type="InterPro" id="IPR000253">
    <property type="entry name" value="FHA_dom"/>
</dbReference>
<reference evidence="4 5" key="1">
    <citation type="journal article" date="2015" name="Int. J. Syst. Evol. Microbiol.">
        <title>Streptomyces gilvifuscus sp. nov., an actinomycete that produces antibacterial compounds isolated from soil.</title>
        <authorList>
            <person name="Nguyen T.M."/>
            <person name="Kim J."/>
        </authorList>
    </citation>
    <scope>NUCLEOTIDE SEQUENCE [LARGE SCALE GENOMIC DNA]</scope>
    <source>
        <strain evidence="4 5">T113</strain>
    </source>
</reference>
<evidence type="ECO:0000259" key="3">
    <source>
        <dbReference type="PROSITE" id="PS50006"/>
    </source>
</evidence>
<keyword evidence="2" id="KW-0812">Transmembrane</keyword>